<dbReference type="EMBL" id="LT594625">
    <property type="protein sequence ID" value="SBT86423.1"/>
    <property type="molecule type" value="Genomic_DNA"/>
</dbReference>
<feature type="compositionally biased region" description="Polar residues" evidence="1">
    <location>
        <begin position="259"/>
        <end position="281"/>
    </location>
</feature>
<evidence type="ECO:0000313" key="2">
    <source>
        <dbReference type="EMBL" id="SBT86423.1"/>
    </source>
</evidence>
<feature type="region of interest" description="Disordered" evidence="1">
    <location>
        <begin position="210"/>
        <end position="282"/>
    </location>
</feature>
<dbReference type="OrthoDB" id="383264at2759"/>
<evidence type="ECO:0000313" key="3">
    <source>
        <dbReference type="Proteomes" id="UP000219813"/>
    </source>
</evidence>
<sequence>MSLWSELAVQGSNLLLYLTRREYKITRNYVKNKTSSLESAKNKEEFRSICLSLANYLVNHEYVRPNDISQEKWELVLRVWLRNLFNKKTKYGQCPIIFDKNEKELLQLSYNAEDFFEINNTYLQELKFYGKQNTNNYNCKSDLKCIAKCNKYKEWFENRKSHFEKDKTFNEYKTKCRQKRNTFPRSVCNLVKQHTFRKIPKCIESDIQMSKKTKTAEMQESSQERHGGSTIQDSTFPPITDPSPKELSPNEEISPNLEPPSQQDALSQIASPHQQVASSKPESLPLPEVQLNSHQSESVSPDHPSAINSSLEAHTTKEITLEFSVNSDTSNSIAAHKSIKIPQTSGISGVPTQLVTTQLSHNESPSASSSAKYIPIQMPGHLKKKKKLRKEVKFLKLLVPSRSWKKRHFLTHDKLENPKRNDEEIIKKIMIKDLNIMQNVNASIRKKRMSKTIIEVHMEVLEECKNEEMKLKGGEYLEICLKEFTEDKNGNYSNLTNDEILIENTKNTNGMQKKKILWNEWIENNRNLSEKFKETDWFNNLKNEWKRKKVYIKKSGELKKNHTGEIQKVPFLETKKNIWKLWISEKRIIIERYLEQEWCNEFTQEFRHILEEYENEDTKNDISLINIQELEHKENYEEIYKYIKKKLLSKLCILVLMTILEECNKEDFIENNESMFDISINECIKKYDSDRKSKITENIAEAKENILMYTGNKKIHSYKDEDRYSQELEDWIREDDAYLNAINIENEISKS</sequence>
<dbReference type="AlphaFoldDB" id="A0A1D3JIU2"/>
<reference evidence="2 3" key="1">
    <citation type="submission" date="2016-06" db="EMBL/GenBank/DDBJ databases">
        <authorList>
            <consortium name="Pathogen Informatics"/>
        </authorList>
    </citation>
    <scope>NUCLEOTIDE SEQUENCE [LARGE SCALE GENOMIC DNA]</scope>
</reference>
<dbReference type="VEuPathDB" id="PlasmoDB:PmUG01_04011500"/>
<dbReference type="Proteomes" id="UP000219813">
    <property type="component" value="Chromosome 4"/>
</dbReference>
<keyword evidence="3" id="KW-1185">Reference proteome</keyword>
<dbReference type="GeneID" id="39866946"/>
<protein>
    <submittedName>
        <fullName evidence="2">STP1 protein</fullName>
    </submittedName>
</protein>
<accession>A0A1D3JIU2</accession>
<proteinExistence type="predicted"/>
<evidence type="ECO:0000256" key="1">
    <source>
        <dbReference type="SAM" id="MobiDB-lite"/>
    </source>
</evidence>
<organism evidence="2 3">
    <name type="scientific">Plasmodium malariae</name>
    <dbReference type="NCBI Taxonomy" id="5858"/>
    <lineage>
        <taxon>Eukaryota</taxon>
        <taxon>Sar</taxon>
        <taxon>Alveolata</taxon>
        <taxon>Apicomplexa</taxon>
        <taxon>Aconoidasida</taxon>
        <taxon>Haemosporida</taxon>
        <taxon>Plasmodiidae</taxon>
        <taxon>Plasmodium</taxon>
        <taxon>Plasmodium (Plasmodium)</taxon>
    </lineage>
</organism>
<dbReference type="RefSeq" id="XP_028859575.1">
    <property type="nucleotide sequence ID" value="XM_029003108.1"/>
</dbReference>
<dbReference type="KEGG" id="pmal:PMUG01_04011500"/>
<name>A0A1D3JIU2_PLAMA</name>
<feature type="compositionally biased region" description="Basic and acidic residues" evidence="1">
    <location>
        <begin position="214"/>
        <end position="227"/>
    </location>
</feature>
<gene>
    <name evidence="2" type="primary">PmUG01_04011500</name>
    <name evidence="2" type="ORF">PMUG01_04011500</name>
</gene>